<sequence>MIQPWSKATYYLLVEQSLTNDQKRGRMGVLAATVFTFQTCGIVTYSSPIFKDPFPSVATTALP</sequence>
<reference evidence="2" key="1">
    <citation type="journal article" date="2017" name="Nat. Ecol. Evol.">
        <title>Genome expansion and lineage-specific genetic innovations in the forest pathogenic fungi Armillaria.</title>
        <authorList>
            <person name="Sipos G."/>
            <person name="Prasanna A.N."/>
            <person name="Walter M.C."/>
            <person name="O'Connor E."/>
            <person name="Balint B."/>
            <person name="Krizsan K."/>
            <person name="Kiss B."/>
            <person name="Hess J."/>
            <person name="Varga T."/>
            <person name="Slot J."/>
            <person name="Riley R."/>
            <person name="Boka B."/>
            <person name="Rigling D."/>
            <person name="Barry K."/>
            <person name="Lee J."/>
            <person name="Mihaltcheva S."/>
            <person name="LaButti K."/>
            <person name="Lipzen A."/>
            <person name="Waldron R."/>
            <person name="Moloney N.M."/>
            <person name="Sperisen C."/>
            <person name="Kredics L."/>
            <person name="Vagvoelgyi C."/>
            <person name="Patrignani A."/>
            <person name="Fitzpatrick D."/>
            <person name="Nagy I."/>
            <person name="Doyle S."/>
            <person name="Anderson J.B."/>
            <person name="Grigoriev I.V."/>
            <person name="Gueldener U."/>
            <person name="Muensterkoetter M."/>
            <person name="Nagy L.G."/>
        </authorList>
    </citation>
    <scope>NUCLEOTIDE SEQUENCE [LARGE SCALE GENOMIC DNA]</scope>
    <source>
        <strain evidence="2">Ar21-2</strain>
    </source>
</reference>
<organism evidence="1 2">
    <name type="scientific">Armillaria gallica</name>
    <name type="common">Bulbous honey fungus</name>
    <name type="synonym">Armillaria bulbosa</name>
    <dbReference type="NCBI Taxonomy" id="47427"/>
    <lineage>
        <taxon>Eukaryota</taxon>
        <taxon>Fungi</taxon>
        <taxon>Dikarya</taxon>
        <taxon>Basidiomycota</taxon>
        <taxon>Agaricomycotina</taxon>
        <taxon>Agaricomycetes</taxon>
        <taxon>Agaricomycetidae</taxon>
        <taxon>Agaricales</taxon>
        <taxon>Marasmiineae</taxon>
        <taxon>Physalacriaceae</taxon>
        <taxon>Armillaria</taxon>
    </lineage>
</organism>
<evidence type="ECO:0000313" key="1">
    <source>
        <dbReference type="EMBL" id="PBK85794.1"/>
    </source>
</evidence>
<dbReference type="Proteomes" id="UP000217790">
    <property type="component" value="Unassembled WGS sequence"/>
</dbReference>
<gene>
    <name evidence="1" type="ORF">ARMGADRAFT_1017880</name>
</gene>
<evidence type="ECO:0000313" key="2">
    <source>
        <dbReference type="Proteomes" id="UP000217790"/>
    </source>
</evidence>
<protein>
    <submittedName>
        <fullName evidence="1">Uncharacterized protein</fullName>
    </submittedName>
</protein>
<keyword evidence="2" id="KW-1185">Reference proteome</keyword>
<dbReference type="InParanoid" id="A0A2H3CWD6"/>
<dbReference type="EMBL" id="KZ293689">
    <property type="protein sequence ID" value="PBK85794.1"/>
    <property type="molecule type" value="Genomic_DNA"/>
</dbReference>
<accession>A0A2H3CWD6</accession>
<dbReference type="AlphaFoldDB" id="A0A2H3CWD6"/>
<name>A0A2H3CWD6_ARMGA</name>
<proteinExistence type="predicted"/>